<reference evidence="1" key="2">
    <citation type="journal article" date="2022" name="New Phytol.">
        <title>Evolutionary transition to the ectomycorrhizal habit in the genomes of a hyperdiverse lineage of mushroom-forming fungi.</title>
        <authorList>
            <person name="Looney B."/>
            <person name="Miyauchi S."/>
            <person name="Morin E."/>
            <person name="Drula E."/>
            <person name="Courty P.E."/>
            <person name="Kohler A."/>
            <person name="Kuo A."/>
            <person name="LaButti K."/>
            <person name="Pangilinan J."/>
            <person name="Lipzen A."/>
            <person name="Riley R."/>
            <person name="Andreopoulos W."/>
            <person name="He G."/>
            <person name="Johnson J."/>
            <person name="Nolan M."/>
            <person name="Tritt A."/>
            <person name="Barry K.W."/>
            <person name="Grigoriev I.V."/>
            <person name="Nagy L.G."/>
            <person name="Hibbett D."/>
            <person name="Henrissat B."/>
            <person name="Matheny P.B."/>
            <person name="Labbe J."/>
            <person name="Martin F.M."/>
        </authorList>
    </citation>
    <scope>NUCLEOTIDE SEQUENCE</scope>
    <source>
        <strain evidence="1">FP105234-sp</strain>
    </source>
</reference>
<keyword evidence="2" id="KW-1185">Reference proteome</keyword>
<gene>
    <name evidence="1" type="ORF">FA95DRAFT_96296</name>
</gene>
<protein>
    <submittedName>
        <fullName evidence="1">Uncharacterized protein</fullName>
    </submittedName>
</protein>
<name>A0ACB8RNI4_9AGAM</name>
<reference evidence="1" key="1">
    <citation type="submission" date="2021-02" db="EMBL/GenBank/DDBJ databases">
        <authorList>
            <consortium name="DOE Joint Genome Institute"/>
            <person name="Ahrendt S."/>
            <person name="Looney B.P."/>
            <person name="Miyauchi S."/>
            <person name="Morin E."/>
            <person name="Drula E."/>
            <person name="Courty P.E."/>
            <person name="Chicoki N."/>
            <person name="Fauchery L."/>
            <person name="Kohler A."/>
            <person name="Kuo A."/>
            <person name="Labutti K."/>
            <person name="Pangilinan J."/>
            <person name="Lipzen A."/>
            <person name="Riley R."/>
            <person name="Andreopoulos W."/>
            <person name="He G."/>
            <person name="Johnson J."/>
            <person name="Barry K.W."/>
            <person name="Grigoriev I.V."/>
            <person name="Nagy L."/>
            <person name="Hibbett D."/>
            <person name="Henrissat B."/>
            <person name="Matheny P.B."/>
            <person name="Labbe J."/>
            <person name="Martin F."/>
        </authorList>
    </citation>
    <scope>NUCLEOTIDE SEQUENCE</scope>
    <source>
        <strain evidence="1">FP105234-sp</strain>
    </source>
</reference>
<dbReference type="Proteomes" id="UP000814033">
    <property type="component" value="Unassembled WGS sequence"/>
</dbReference>
<comment type="caution">
    <text evidence="1">The sequence shown here is derived from an EMBL/GenBank/DDBJ whole genome shotgun (WGS) entry which is preliminary data.</text>
</comment>
<accession>A0ACB8RNI4</accession>
<sequence length="386" mass="42393">MMDTDTRASEYWKSAVDGRISLSLMDTCRPAELRSETASAAAVRLQALDEEIDAITTILLSVKALRNAHAPGAPRLPPEILSQIFSFAKVADPPTRVAAKNYASLPMRPVRFTLGWIVVTHVCTRWRQVALADATLWSELDSFNLSPAWCEKFSSIASSSTSSKLSVVVDWVSHCKKVPPTLFVALKPPANKRLRSLKLFQEPGDDHPCRESEVIKMLCGHERGPAPLLESLTVENEAVFNFPLPLDFLATETPRLRSLSLFNSAISWYSPFLRHLVHLSITLFKGGSPLPPSYRVSKSQLHSALSSMPALETISLEHALDRIFASPYGDMQVISLPSLVSLFVKDQLGNCAQLMSLISVPSSAGCALDSPEPLRPRAISHGHCRS</sequence>
<evidence type="ECO:0000313" key="2">
    <source>
        <dbReference type="Proteomes" id="UP000814033"/>
    </source>
</evidence>
<dbReference type="EMBL" id="MU275944">
    <property type="protein sequence ID" value="KAI0045716.1"/>
    <property type="molecule type" value="Genomic_DNA"/>
</dbReference>
<evidence type="ECO:0000313" key="1">
    <source>
        <dbReference type="EMBL" id="KAI0045716.1"/>
    </source>
</evidence>
<organism evidence="1 2">
    <name type="scientific">Auriscalpium vulgare</name>
    <dbReference type="NCBI Taxonomy" id="40419"/>
    <lineage>
        <taxon>Eukaryota</taxon>
        <taxon>Fungi</taxon>
        <taxon>Dikarya</taxon>
        <taxon>Basidiomycota</taxon>
        <taxon>Agaricomycotina</taxon>
        <taxon>Agaricomycetes</taxon>
        <taxon>Russulales</taxon>
        <taxon>Auriscalpiaceae</taxon>
        <taxon>Auriscalpium</taxon>
    </lineage>
</organism>
<proteinExistence type="predicted"/>